<dbReference type="AlphaFoldDB" id="Q7XK62"/>
<gene>
    <name evidence="3" type="primary">OSJNBa0028M15.25</name>
</gene>
<accession>Q7XK62</accession>
<feature type="compositionally biased region" description="Low complexity" evidence="1">
    <location>
        <begin position="395"/>
        <end position="406"/>
    </location>
</feature>
<evidence type="ECO:0000313" key="4">
    <source>
        <dbReference type="Proteomes" id="UP000000763"/>
    </source>
</evidence>
<protein>
    <submittedName>
        <fullName evidence="3">OSJNBa0028M15.25 protein</fullName>
    </submittedName>
</protein>
<reference evidence="4" key="1">
    <citation type="journal article" date="2005" name="Nature">
        <title>The map-based sequence of the rice genome.</title>
        <authorList>
            <consortium name="International rice genome sequencing project (IRGSP)"/>
            <person name="Matsumoto T."/>
            <person name="Wu J."/>
            <person name="Kanamori H."/>
            <person name="Katayose Y."/>
            <person name="Fujisawa M."/>
            <person name="Namiki N."/>
            <person name="Mizuno H."/>
            <person name="Yamamoto K."/>
            <person name="Antonio B.A."/>
            <person name="Baba T."/>
            <person name="Sakata K."/>
            <person name="Nagamura Y."/>
            <person name="Aoki H."/>
            <person name="Arikawa K."/>
            <person name="Arita K."/>
            <person name="Bito T."/>
            <person name="Chiden Y."/>
            <person name="Fujitsuka N."/>
            <person name="Fukunaka R."/>
            <person name="Hamada M."/>
            <person name="Harada C."/>
            <person name="Hayashi A."/>
            <person name="Hijishita S."/>
            <person name="Honda M."/>
            <person name="Hosokawa S."/>
            <person name="Ichikawa Y."/>
            <person name="Idonuma A."/>
            <person name="Iijima M."/>
            <person name="Ikeda M."/>
            <person name="Ikeno M."/>
            <person name="Ito K."/>
            <person name="Ito S."/>
            <person name="Ito T."/>
            <person name="Ito Y."/>
            <person name="Ito Y."/>
            <person name="Iwabuchi A."/>
            <person name="Kamiya K."/>
            <person name="Karasawa W."/>
            <person name="Kurita K."/>
            <person name="Katagiri S."/>
            <person name="Kikuta A."/>
            <person name="Kobayashi H."/>
            <person name="Kobayashi N."/>
            <person name="Machita K."/>
            <person name="Maehara T."/>
            <person name="Masukawa M."/>
            <person name="Mizubayashi T."/>
            <person name="Mukai Y."/>
            <person name="Nagasaki H."/>
            <person name="Nagata Y."/>
            <person name="Naito S."/>
            <person name="Nakashima M."/>
            <person name="Nakama Y."/>
            <person name="Nakamichi Y."/>
            <person name="Nakamura M."/>
            <person name="Meguro A."/>
            <person name="Negishi M."/>
            <person name="Ohta I."/>
            <person name="Ohta T."/>
            <person name="Okamoto M."/>
            <person name="Ono N."/>
            <person name="Saji S."/>
            <person name="Sakaguchi M."/>
            <person name="Sakai K."/>
            <person name="Shibata M."/>
            <person name="Shimokawa T."/>
            <person name="Song J."/>
            <person name="Takazaki Y."/>
            <person name="Terasawa K."/>
            <person name="Tsugane M."/>
            <person name="Tsuji K."/>
            <person name="Ueda S."/>
            <person name="Waki K."/>
            <person name="Yamagata H."/>
            <person name="Yamamoto M."/>
            <person name="Yamamoto S."/>
            <person name="Yamane H."/>
            <person name="Yoshiki S."/>
            <person name="Yoshihara R."/>
            <person name="Yukawa K."/>
            <person name="Zhong H."/>
            <person name="Yano M."/>
            <person name="Yuan Q."/>
            <person name="Ouyang S."/>
            <person name="Liu J."/>
            <person name="Jones K.M."/>
            <person name="Gansberger K."/>
            <person name="Moffat K."/>
            <person name="Hill J."/>
            <person name="Bera J."/>
            <person name="Fadrosh D."/>
            <person name="Jin S."/>
            <person name="Johri S."/>
            <person name="Kim M."/>
            <person name="Overton L."/>
            <person name="Reardon M."/>
            <person name="Tsitrin T."/>
            <person name="Vuong H."/>
            <person name="Weaver B."/>
            <person name="Ciecko A."/>
            <person name="Tallon L."/>
            <person name="Jackson J."/>
            <person name="Pai G."/>
            <person name="Aken S.V."/>
            <person name="Utterback T."/>
            <person name="Reidmuller S."/>
            <person name="Feldblyum T."/>
            <person name="Hsiao J."/>
            <person name="Zismann V."/>
            <person name="Iobst S."/>
            <person name="de Vazeille A.R."/>
            <person name="Buell C.R."/>
            <person name="Ying K."/>
            <person name="Li Y."/>
            <person name="Lu T."/>
            <person name="Huang Y."/>
            <person name="Zhao Q."/>
            <person name="Feng Q."/>
            <person name="Zhang L."/>
            <person name="Zhu J."/>
            <person name="Weng Q."/>
            <person name="Mu J."/>
            <person name="Lu Y."/>
            <person name="Fan D."/>
            <person name="Liu Y."/>
            <person name="Guan J."/>
            <person name="Zhang Y."/>
            <person name="Yu S."/>
            <person name="Liu X."/>
            <person name="Zhang Y."/>
            <person name="Hong G."/>
            <person name="Han B."/>
            <person name="Choisne N."/>
            <person name="Demange N."/>
            <person name="Orjeda G."/>
            <person name="Samain S."/>
            <person name="Cattolico L."/>
            <person name="Pelletier E."/>
            <person name="Couloux A."/>
            <person name="Segurens B."/>
            <person name="Wincker P."/>
            <person name="D'Hont A."/>
            <person name="Scarpelli C."/>
            <person name="Weissenbach J."/>
            <person name="Salanoubat M."/>
            <person name="Quetier F."/>
            <person name="Yu Y."/>
            <person name="Kim H.R."/>
            <person name="Rambo T."/>
            <person name="Currie J."/>
            <person name="Collura K."/>
            <person name="Luo M."/>
            <person name="Yang T."/>
            <person name="Ammiraju J.S.S."/>
            <person name="Engler F."/>
            <person name="Soderlund C."/>
            <person name="Wing R.A."/>
            <person name="Palmer L.E."/>
            <person name="de la Bastide M."/>
            <person name="Spiegel L."/>
            <person name="Nascimento L."/>
            <person name="Zutavern T."/>
            <person name="O'Shaughnessy A."/>
            <person name="Dike S."/>
            <person name="Dedhia N."/>
            <person name="Preston R."/>
            <person name="Balija V."/>
            <person name="McCombie W.R."/>
            <person name="Chow T."/>
            <person name="Chen H."/>
            <person name="Chung M."/>
            <person name="Chen C."/>
            <person name="Shaw J."/>
            <person name="Wu H."/>
            <person name="Hsiao K."/>
            <person name="Chao Y."/>
            <person name="Chu M."/>
            <person name="Cheng C."/>
            <person name="Hour A."/>
            <person name="Lee P."/>
            <person name="Lin S."/>
            <person name="Lin Y."/>
            <person name="Liou J."/>
            <person name="Liu S."/>
            <person name="Hsing Y."/>
            <person name="Raghuvanshi S."/>
            <person name="Mohanty A."/>
            <person name="Bharti A.K."/>
            <person name="Gaur A."/>
            <person name="Gupta V."/>
            <person name="Kumar D."/>
            <person name="Ravi V."/>
            <person name="Vij S."/>
            <person name="Kapur A."/>
            <person name="Khurana P."/>
            <person name="Khurana P."/>
            <person name="Khurana J.P."/>
            <person name="Tyagi A.K."/>
            <person name="Gaikwad K."/>
            <person name="Singh A."/>
            <person name="Dalal V."/>
            <person name="Srivastava S."/>
            <person name="Dixit A."/>
            <person name="Pal A.K."/>
            <person name="Ghazi I.A."/>
            <person name="Yadav M."/>
            <person name="Pandit A."/>
            <person name="Bhargava A."/>
            <person name="Sureshbabu K."/>
            <person name="Batra K."/>
            <person name="Sharma T.R."/>
            <person name="Mohapatra T."/>
            <person name="Singh N.K."/>
            <person name="Messing J."/>
            <person name="Nelson A.B."/>
            <person name="Fuks G."/>
            <person name="Kavchok S."/>
            <person name="Keizer G."/>
            <person name="Linton E."/>
            <person name="Llaca V."/>
            <person name="Song R."/>
            <person name="Tanyolac B."/>
            <person name="Young S."/>
            <person name="Ho-Il K."/>
            <person name="Hahn J.H."/>
            <person name="Sangsakoo G."/>
            <person name="Vanavichit A."/>
            <person name="de Mattos Luiz.A.T."/>
            <person name="Zimmer P.D."/>
            <person name="Malone G."/>
            <person name="Dellagostin O."/>
            <person name="de Oliveira A.C."/>
            <person name="Bevan M."/>
            <person name="Bancroft I."/>
            <person name="Minx P."/>
            <person name="Cordum H."/>
            <person name="Wilson R."/>
            <person name="Cheng Z."/>
            <person name="Jin W."/>
            <person name="Jiang J."/>
            <person name="Leong S.A."/>
            <person name="Iwama H."/>
            <person name="Gojobori T."/>
            <person name="Itoh T."/>
            <person name="Niimura Y."/>
            <person name="Fujii Y."/>
            <person name="Habara T."/>
            <person name="Sakai H."/>
            <person name="Sato Y."/>
            <person name="Wilson G."/>
            <person name="Kumar K."/>
            <person name="McCouch S."/>
            <person name="Juretic N."/>
            <person name="Hoen D."/>
            <person name="Wright S."/>
            <person name="Bruskiewich R."/>
            <person name="Bureau T."/>
            <person name="Miyao A."/>
            <person name="Hirochika H."/>
            <person name="Nishikawa T."/>
            <person name="Kadowaki K."/>
            <person name="Sugiura M."/>
            <person name="Burr B."/>
            <person name="Sasaki T."/>
        </authorList>
    </citation>
    <scope>NUCLEOTIDE SEQUENCE [LARGE SCALE GENOMIC DNA]</scope>
    <source>
        <strain evidence="4">cv. Nipponbare</strain>
    </source>
</reference>
<evidence type="ECO:0000259" key="2">
    <source>
        <dbReference type="Pfam" id="PF03732"/>
    </source>
</evidence>
<feature type="compositionally biased region" description="Polar residues" evidence="1">
    <location>
        <begin position="69"/>
        <end position="80"/>
    </location>
</feature>
<organism evidence="3 4">
    <name type="scientific">Oryza sativa subsp. japonica</name>
    <name type="common">Rice</name>
    <dbReference type="NCBI Taxonomy" id="39947"/>
    <lineage>
        <taxon>Eukaryota</taxon>
        <taxon>Viridiplantae</taxon>
        <taxon>Streptophyta</taxon>
        <taxon>Embryophyta</taxon>
        <taxon>Tracheophyta</taxon>
        <taxon>Spermatophyta</taxon>
        <taxon>Magnoliopsida</taxon>
        <taxon>Liliopsida</taxon>
        <taxon>Poales</taxon>
        <taxon>Poaceae</taxon>
        <taxon>BOP clade</taxon>
        <taxon>Oryzoideae</taxon>
        <taxon>Oryzeae</taxon>
        <taxon>Oryzinae</taxon>
        <taxon>Oryza</taxon>
        <taxon>Oryza sativa</taxon>
    </lineage>
</organism>
<feature type="compositionally biased region" description="Basic and acidic residues" evidence="1">
    <location>
        <begin position="319"/>
        <end position="369"/>
    </location>
</feature>
<evidence type="ECO:0000256" key="1">
    <source>
        <dbReference type="SAM" id="MobiDB-lite"/>
    </source>
</evidence>
<dbReference type="Proteomes" id="UP000000763">
    <property type="component" value="Chromosome 4"/>
</dbReference>
<dbReference type="Pfam" id="PF03732">
    <property type="entry name" value="Retrotrans_gag"/>
    <property type="match status" value="1"/>
</dbReference>
<feature type="region of interest" description="Disordered" evidence="1">
    <location>
        <begin position="592"/>
        <end position="614"/>
    </location>
</feature>
<sequence>MTSGLPDNSPIASIDQGAFTSTPLVWTQVGSIVFPVYTVTPISTGPIIIGSERGTTTTERNDAPPTIPPTQVENGTSTALTPGRNPQEAEFHLPCERSKPTRITALKPRTWCPMHKTTKHALEDCPEPDAAPVPDRFVGFVGANEPSVLHLLEGYESSSQSPRDVNVVDNNETSASAAARTPAHQLRNLDEILRESPFDPATNPGASQWAERLRETVTNLNAAFAEAAGGPEPRRDEEQPTEDADGEDLVGRRTSGDRSPRRRRDPTPPRREDGDLRKHLNGRRLNRRDRNENDRHHHHSPSHREDCTPHRQHRHRSPSWRERDDSRGNTPNKDRDRRPHNDRHDNDNNQDQENNRRRQERDGDNRRDQNSQSPHPSRDRGRDHHSRSRAPDPRNPSSSSSSSSSDRPPRRRRDHGPHPNPGNGRKAFTPTFRNVRWPEKFQPESIEKYDGSIDPEEFLQMTNALANYLPAALKGSARSWFVHLPLNSISSWEDLWQQFVTNFQGTYKCYAIEDDLHTLTQNPGESLRDYIRRFNECGNMIPEITDASVIRAFKSGVRDRYTTQELATRRITSARKLFEIIDRCAHADDALRRKEGKSKVGDEKKMSTDKDAPE</sequence>
<proteinExistence type="predicted"/>
<feature type="region of interest" description="Disordered" evidence="1">
    <location>
        <begin position="225"/>
        <end position="432"/>
    </location>
</feature>
<feature type="region of interest" description="Disordered" evidence="1">
    <location>
        <begin position="50"/>
        <end position="90"/>
    </location>
</feature>
<feature type="compositionally biased region" description="Basic and acidic residues" evidence="1">
    <location>
        <begin position="249"/>
        <end position="278"/>
    </location>
</feature>
<evidence type="ECO:0000313" key="3">
    <source>
        <dbReference type="EMBL" id="CAE05833.1"/>
    </source>
</evidence>
<name>Q7XK62_ORYSJ</name>
<dbReference type="PANTHER" id="PTHR33223:SF8">
    <property type="entry name" value="OS04G0172440 PROTEIN"/>
    <property type="match status" value="1"/>
</dbReference>
<dbReference type="EMBL" id="AL662961">
    <property type="protein sequence ID" value="CAE05833.1"/>
    <property type="molecule type" value="Genomic_DNA"/>
</dbReference>
<dbReference type="InterPro" id="IPR005162">
    <property type="entry name" value="Retrotrans_gag_dom"/>
</dbReference>
<feature type="compositionally biased region" description="Acidic residues" evidence="1">
    <location>
        <begin position="239"/>
        <end position="248"/>
    </location>
</feature>
<feature type="domain" description="Retrotransposon gag" evidence="2">
    <location>
        <begin position="470"/>
        <end position="558"/>
    </location>
</feature>
<reference evidence="4" key="2">
    <citation type="journal article" date="2008" name="Nucleic Acids Res.">
        <title>The rice annotation project database (RAP-DB): 2008 update.</title>
        <authorList>
            <consortium name="The rice annotation project (RAP)"/>
        </authorList>
    </citation>
    <scope>GENOME REANNOTATION</scope>
    <source>
        <strain evidence="4">cv. Nipponbare</strain>
    </source>
</reference>
<dbReference type="PANTHER" id="PTHR33223">
    <property type="entry name" value="CCHC-TYPE DOMAIN-CONTAINING PROTEIN"/>
    <property type="match status" value="1"/>
</dbReference>